<evidence type="ECO:0000313" key="1">
    <source>
        <dbReference type="EMBL" id="RWX00262.1"/>
    </source>
</evidence>
<name>A0A3S3U0E9_9FLAO</name>
<dbReference type="AlphaFoldDB" id="A0A3S3U0E9"/>
<dbReference type="Proteomes" id="UP000287527">
    <property type="component" value="Unassembled WGS sequence"/>
</dbReference>
<keyword evidence="2" id="KW-1185">Reference proteome</keyword>
<proteinExistence type="predicted"/>
<comment type="caution">
    <text evidence="1">The sequence shown here is derived from an EMBL/GenBank/DDBJ whole genome shotgun (WGS) entry which is preliminary data.</text>
</comment>
<protein>
    <submittedName>
        <fullName evidence="1">Uncharacterized protein</fullName>
    </submittedName>
</protein>
<dbReference type="RefSeq" id="WP_128389889.1">
    <property type="nucleotide sequence ID" value="NZ_SBII01000006.1"/>
</dbReference>
<organism evidence="1 2">
    <name type="scientific">Flavobacterium cerinum</name>
    <dbReference type="NCBI Taxonomy" id="2502784"/>
    <lineage>
        <taxon>Bacteria</taxon>
        <taxon>Pseudomonadati</taxon>
        <taxon>Bacteroidota</taxon>
        <taxon>Flavobacteriia</taxon>
        <taxon>Flavobacteriales</taxon>
        <taxon>Flavobacteriaceae</taxon>
        <taxon>Flavobacterium</taxon>
    </lineage>
</organism>
<reference evidence="1 2" key="1">
    <citation type="submission" date="2019-01" db="EMBL/GenBank/DDBJ databases">
        <title>Flavobacterium sp. nov.,isolated from freshwater.</title>
        <authorList>
            <person name="Zhang R."/>
            <person name="Du Z.-J."/>
        </authorList>
    </citation>
    <scope>NUCLEOTIDE SEQUENCE [LARGE SCALE GENOMIC DNA]</scope>
    <source>
        <strain evidence="1 2">1E403</strain>
    </source>
</reference>
<dbReference type="EMBL" id="SBII01000006">
    <property type="protein sequence ID" value="RWX00262.1"/>
    <property type="molecule type" value="Genomic_DNA"/>
</dbReference>
<gene>
    <name evidence="1" type="ORF">EPI11_10315</name>
</gene>
<sequence>MKIKSNFLVALLFSIIPFLGFSQGAKKQEKDTIPYEVRYKKLKELFIKRIDTDSYKKESKLVSDYGDKLNLTPSDSEQFQEMEVLEWIKVNLKQTNFKTMEEAEKEWAAVEIAQEIELQENLAYHNYLFETIKATRKFDLAIVLEEEVREEYPEKFPKPKEYIHTMPTLPGQ</sequence>
<evidence type="ECO:0000313" key="2">
    <source>
        <dbReference type="Proteomes" id="UP000287527"/>
    </source>
</evidence>
<dbReference type="OrthoDB" id="9936522at2"/>
<accession>A0A3S3U0E9</accession>